<evidence type="ECO:0000313" key="2">
    <source>
        <dbReference type="EMBL" id="OQS55486.1"/>
    </source>
</evidence>
<dbReference type="SMART" id="SM01126">
    <property type="entry name" value="DDE_Tnp_IS1595"/>
    <property type="match status" value="1"/>
</dbReference>
<gene>
    <name evidence="2" type="ORF">EHP00_828</name>
</gene>
<evidence type="ECO:0000313" key="3">
    <source>
        <dbReference type="Proteomes" id="UP000192758"/>
    </source>
</evidence>
<name>A0A1W0E8E1_9MICR</name>
<dbReference type="InterPro" id="IPR053164">
    <property type="entry name" value="IS1016-like_transposase"/>
</dbReference>
<dbReference type="PANTHER" id="PTHR47163">
    <property type="entry name" value="DDE_TNP_IS1595 DOMAIN-CONTAINING PROTEIN"/>
    <property type="match status" value="1"/>
</dbReference>
<comment type="caution">
    <text evidence="2">The sequence shown here is derived from an EMBL/GenBank/DDBJ whole genome shotgun (WGS) entry which is preliminary data.</text>
</comment>
<dbReference type="Proteomes" id="UP000192758">
    <property type="component" value="Unassembled WGS sequence"/>
</dbReference>
<dbReference type="EMBL" id="MNPJ01000008">
    <property type="protein sequence ID" value="OQS55486.1"/>
    <property type="molecule type" value="Genomic_DNA"/>
</dbReference>
<feature type="domain" description="ISXO2-like transposase" evidence="1">
    <location>
        <begin position="44"/>
        <end position="169"/>
    </location>
</feature>
<proteinExistence type="predicted"/>
<dbReference type="VEuPathDB" id="MicrosporidiaDB:EHP00_828"/>
<dbReference type="NCBIfam" id="NF033547">
    <property type="entry name" value="transpos_IS1595"/>
    <property type="match status" value="1"/>
</dbReference>
<accession>A0A1W0E8E1</accession>
<evidence type="ECO:0000259" key="1">
    <source>
        <dbReference type="SMART" id="SM01126"/>
    </source>
</evidence>
<dbReference type="PANTHER" id="PTHR47163:SF2">
    <property type="entry name" value="SI:DKEY-17M8.2"/>
    <property type="match status" value="1"/>
</dbReference>
<dbReference type="OrthoDB" id="2186131at2759"/>
<dbReference type="Pfam" id="PF12762">
    <property type="entry name" value="DDE_Tnp_IS1595"/>
    <property type="match status" value="1"/>
</dbReference>
<sequence length="169" mass="19631">MEMFNNHTQVQIRTELGLSTVSNVKTIDFLRSACVKYLDANPTKLGGENAIVEIDESLFRYKQKYHRGRQPTREMWVCGLIDISVNPKKISLHLVEDRQSETLLPIIVNVCRKDTIVHSDSWKSYNGIARNLRFTHKTVNHSEHFVNPNNGVHTQNIECLWNSCKYYIK</sequence>
<reference evidence="2 3" key="1">
    <citation type="journal article" date="2017" name="Environ. Microbiol.">
        <title>Decay of the glycolytic pathway and adaptation to intranuclear parasitism within Enterocytozoonidae microsporidia.</title>
        <authorList>
            <person name="Wiredu Boakye D."/>
            <person name="Jaroenlak P."/>
            <person name="Prachumwat A."/>
            <person name="Williams T.A."/>
            <person name="Bateman K.S."/>
            <person name="Itsathitphaisarn O."/>
            <person name="Sritunyalucksana K."/>
            <person name="Paszkiewicz K.H."/>
            <person name="Moore K.A."/>
            <person name="Stentiford G.D."/>
            <person name="Williams B.A."/>
        </authorList>
    </citation>
    <scope>NUCLEOTIDE SEQUENCE [LARGE SCALE GENOMIC DNA]</scope>
    <source>
        <strain evidence="2 3">TH1</strain>
    </source>
</reference>
<dbReference type="AlphaFoldDB" id="A0A1W0E8E1"/>
<keyword evidence="3" id="KW-1185">Reference proteome</keyword>
<organism evidence="2 3">
    <name type="scientific">Ecytonucleospora hepatopenaei</name>
    <dbReference type="NCBI Taxonomy" id="646526"/>
    <lineage>
        <taxon>Eukaryota</taxon>
        <taxon>Fungi</taxon>
        <taxon>Fungi incertae sedis</taxon>
        <taxon>Microsporidia</taxon>
        <taxon>Enterocytozoonidae</taxon>
        <taxon>Ecytonucleospora</taxon>
    </lineage>
</organism>
<dbReference type="InterPro" id="IPR024445">
    <property type="entry name" value="Tnp_ISXO2-like"/>
</dbReference>
<protein>
    <recommendedName>
        <fullName evidence="1">ISXO2-like transposase domain-containing protein</fullName>
    </recommendedName>
</protein>